<protein>
    <submittedName>
        <fullName evidence="1">Uncharacterized protein</fullName>
    </submittedName>
</protein>
<reference evidence="2" key="2">
    <citation type="submission" date="2011-03" db="EMBL/GenBank/DDBJ databases">
        <title>The complete genome of Desulfobacca acetoxidans DSM 11109.</title>
        <authorList>
            <consortium name="US DOE Joint Genome Institute (JGI-PGF)"/>
            <person name="Lucas S."/>
            <person name="Copeland A."/>
            <person name="Lapidus A."/>
            <person name="Bruce D."/>
            <person name="Goodwin L."/>
            <person name="Pitluck S."/>
            <person name="Peters L."/>
            <person name="Kyrpides N."/>
            <person name="Mavromatis K."/>
            <person name="Ivanova N."/>
            <person name="Ovchinnikova G."/>
            <person name="Teshima H."/>
            <person name="Detter J.C."/>
            <person name="Han C."/>
            <person name="Land M."/>
            <person name="Hauser L."/>
            <person name="Markowitz V."/>
            <person name="Cheng J.-F."/>
            <person name="Hugenholtz P."/>
            <person name="Woyke T."/>
            <person name="Wu D."/>
            <person name="Spring S."/>
            <person name="Schueler E."/>
            <person name="Brambilla E."/>
            <person name="Klenk H.-P."/>
            <person name="Eisen J.A."/>
        </authorList>
    </citation>
    <scope>NUCLEOTIDE SEQUENCE [LARGE SCALE GENOMIC DNA]</scope>
    <source>
        <strain evidence="2">ATCC 700848 / DSM 11109 / ASRB2</strain>
    </source>
</reference>
<dbReference type="HOGENOM" id="CLU_2715745_0_0_7"/>
<gene>
    <name evidence="1" type="ordered locus">Desac_2402</name>
</gene>
<name>F2NFV4_DESAR</name>
<dbReference type="Proteomes" id="UP000000483">
    <property type="component" value="Chromosome"/>
</dbReference>
<evidence type="ECO:0000313" key="1">
    <source>
        <dbReference type="EMBL" id="AEB10223.1"/>
    </source>
</evidence>
<dbReference type="AlphaFoldDB" id="F2NFV4"/>
<dbReference type="STRING" id="880072.Desac_2402"/>
<proteinExistence type="predicted"/>
<reference evidence="1 2" key="1">
    <citation type="journal article" date="2011" name="Stand. Genomic Sci.">
        <title>Complete genome sequence of the acetate-degrading sulfate reducer Desulfobacca acetoxidans type strain (ASRB2).</title>
        <authorList>
            <person name="Goker M."/>
            <person name="Teshima H."/>
            <person name="Lapidus A."/>
            <person name="Nolan M."/>
            <person name="Lucas S."/>
            <person name="Hammon N."/>
            <person name="Deshpande S."/>
            <person name="Cheng J.F."/>
            <person name="Tapia R."/>
            <person name="Han C."/>
            <person name="Goodwin L."/>
            <person name="Pitluck S."/>
            <person name="Huntemann M."/>
            <person name="Liolios K."/>
            <person name="Ivanova N."/>
            <person name="Pagani I."/>
            <person name="Mavromatis K."/>
            <person name="Ovchinikova G."/>
            <person name="Pati A."/>
            <person name="Chen A."/>
            <person name="Palaniappan K."/>
            <person name="Land M."/>
            <person name="Hauser L."/>
            <person name="Brambilla E.M."/>
            <person name="Rohde M."/>
            <person name="Spring S."/>
            <person name="Detter J.C."/>
            <person name="Woyke T."/>
            <person name="Bristow J."/>
            <person name="Eisen J.A."/>
            <person name="Markowitz V."/>
            <person name="Hugenholtz P."/>
            <person name="Kyrpides N.C."/>
            <person name="Klenk H.P."/>
        </authorList>
    </citation>
    <scope>NUCLEOTIDE SEQUENCE [LARGE SCALE GENOMIC DNA]</scope>
    <source>
        <strain evidence="2">ATCC 700848 / DSM 11109 / ASRB2</strain>
    </source>
</reference>
<sequence length="72" mass="8487">MKINIDEQLLFMIHTIYQGPDSHALRKFVEFLYEQEDELLTDDDWTAIQEGREDVAQGRVISLDEYEKARGL</sequence>
<keyword evidence="2" id="KW-1185">Reference proteome</keyword>
<dbReference type="KEGG" id="dao:Desac_2402"/>
<dbReference type="EMBL" id="CP002629">
    <property type="protein sequence ID" value="AEB10223.1"/>
    <property type="molecule type" value="Genomic_DNA"/>
</dbReference>
<accession>F2NFV4</accession>
<organism evidence="1 2">
    <name type="scientific">Desulfobacca acetoxidans (strain ATCC 700848 / DSM 11109 / ASRB2)</name>
    <dbReference type="NCBI Taxonomy" id="880072"/>
    <lineage>
        <taxon>Bacteria</taxon>
        <taxon>Pseudomonadati</taxon>
        <taxon>Thermodesulfobacteriota</taxon>
        <taxon>Desulfobaccia</taxon>
        <taxon>Desulfobaccales</taxon>
        <taxon>Desulfobaccaceae</taxon>
        <taxon>Desulfobacca</taxon>
    </lineage>
</organism>
<dbReference type="RefSeq" id="WP_013707332.1">
    <property type="nucleotide sequence ID" value="NC_015388.1"/>
</dbReference>
<evidence type="ECO:0000313" key="2">
    <source>
        <dbReference type="Proteomes" id="UP000000483"/>
    </source>
</evidence>